<dbReference type="InterPro" id="IPR013977">
    <property type="entry name" value="GcvT_C"/>
</dbReference>
<keyword evidence="5" id="KW-1185">Reference proteome</keyword>
<evidence type="ECO:0000259" key="2">
    <source>
        <dbReference type="Pfam" id="PF01571"/>
    </source>
</evidence>
<protein>
    <submittedName>
        <fullName evidence="4">Glycine cleavage system protein T</fullName>
    </submittedName>
</protein>
<evidence type="ECO:0000256" key="1">
    <source>
        <dbReference type="PIRSR" id="PIRSR006487-1"/>
    </source>
</evidence>
<dbReference type="SUPFAM" id="SSF101790">
    <property type="entry name" value="Aminomethyltransferase beta-barrel domain"/>
    <property type="match status" value="1"/>
</dbReference>
<name>A0A1J0WK76_9RHOB</name>
<dbReference type="Gene3D" id="3.30.1360.120">
    <property type="entry name" value="Probable tRNA modification gtpase trme, domain 1"/>
    <property type="match status" value="1"/>
</dbReference>
<dbReference type="InterPro" id="IPR006222">
    <property type="entry name" value="GCVT_N"/>
</dbReference>
<dbReference type="OrthoDB" id="9772660at2"/>
<dbReference type="AlphaFoldDB" id="A0A1J0WK76"/>
<dbReference type="Pfam" id="PF01571">
    <property type="entry name" value="GCV_T"/>
    <property type="match status" value="1"/>
</dbReference>
<gene>
    <name evidence="4" type="ORF">BOO69_15005</name>
</gene>
<dbReference type="SUPFAM" id="SSF103025">
    <property type="entry name" value="Folate-binding domain"/>
    <property type="match status" value="1"/>
</dbReference>
<dbReference type="InterPro" id="IPR028896">
    <property type="entry name" value="GcvT/YgfZ/DmdA"/>
</dbReference>
<dbReference type="EMBL" id="CP018076">
    <property type="protein sequence ID" value="APE44576.1"/>
    <property type="molecule type" value="Genomic_DNA"/>
</dbReference>
<dbReference type="PANTHER" id="PTHR43757">
    <property type="entry name" value="AMINOMETHYLTRANSFERASE"/>
    <property type="match status" value="1"/>
</dbReference>
<accession>A0A1J0WK76</accession>
<organism evidence="4 5">
    <name type="scientific">Sulfitobacter alexandrii</name>
    <dbReference type="NCBI Taxonomy" id="1917485"/>
    <lineage>
        <taxon>Bacteria</taxon>
        <taxon>Pseudomonadati</taxon>
        <taxon>Pseudomonadota</taxon>
        <taxon>Alphaproteobacteria</taxon>
        <taxon>Rhodobacterales</taxon>
        <taxon>Roseobacteraceae</taxon>
        <taxon>Sulfitobacter</taxon>
    </lineage>
</organism>
<feature type="domain" description="GCVT N-terminal" evidence="2">
    <location>
        <begin position="18"/>
        <end position="271"/>
    </location>
</feature>
<evidence type="ECO:0000313" key="4">
    <source>
        <dbReference type="EMBL" id="APE44576.1"/>
    </source>
</evidence>
<evidence type="ECO:0000313" key="5">
    <source>
        <dbReference type="Proteomes" id="UP000181897"/>
    </source>
</evidence>
<dbReference type="InterPro" id="IPR029043">
    <property type="entry name" value="GcvT/YgfZ_C"/>
</dbReference>
<dbReference type="Proteomes" id="UP000181897">
    <property type="component" value="Chromosome"/>
</dbReference>
<evidence type="ECO:0000259" key="3">
    <source>
        <dbReference type="Pfam" id="PF08669"/>
    </source>
</evidence>
<dbReference type="PIRSF" id="PIRSF006487">
    <property type="entry name" value="GcvT"/>
    <property type="match status" value="1"/>
</dbReference>
<reference evidence="4 5" key="1">
    <citation type="submission" date="2016-11" db="EMBL/GenBank/DDBJ databases">
        <title>Complete genome sequence of Sulfitobacter sp. AM1-D1, a toxic bacteria associated with marine dinoflagellate Alexandrium minutum in East China Sea.</title>
        <authorList>
            <person name="Yang Q."/>
            <person name="Zhang X."/>
            <person name="Tian X."/>
        </authorList>
    </citation>
    <scope>NUCLEOTIDE SEQUENCE [LARGE SCALE GENOMIC DNA]</scope>
    <source>
        <strain evidence="4 5">AM1-D1</strain>
    </source>
</reference>
<proteinExistence type="predicted"/>
<dbReference type="KEGG" id="suam:BOO69_15005"/>
<dbReference type="Pfam" id="PF08669">
    <property type="entry name" value="GCV_T_C"/>
    <property type="match status" value="1"/>
</dbReference>
<feature type="domain" description="Aminomethyltransferase C-terminal" evidence="3">
    <location>
        <begin position="291"/>
        <end position="369"/>
    </location>
</feature>
<feature type="binding site" evidence="1">
    <location>
        <position position="203"/>
    </location>
    <ligand>
        <name>substrate</name>
    </ligand>
</feature>
<dbReference type="PANTHER" id="PTHR43757:SF2">
    <property type="entry name" value="AMINOMETHYLTRANSFERASE, MITOCHONDRIAL"/>
    <property type="match status" value="1"/>
</dbReference>
<sequence length="370" mass="39798">MTFQIHIGANVRKSAYFDATVADGVRSFSVYNHMYIPGHFGDPEGEYDRLLNGVAQWDVAAQRQVELAGPDAVALAQLLTPRDLSSLTVGQGRYVPVCDHEGMVINDPVLLKLGKDRVWLSVADSDLHLWAAAIGAERGFDVSVREPDVSPMAIQGPKAMDVAAALFGDHVRDMRPFAFVETALDDIPLVLARSGWSKQGGFELYLMDGAKGNALWQRVRKAGEPWNIGPGAPNDSERIESGLISYGADMRRQVVPANPFEMGMGKMVSLDSHDFIGRSALRRIADAGIARRRVGFFVEGSPVTGLEAPVALRRGATDVGIATDIAWSGRLDASIGLGLVEVGIGDDDTGLTVALPEGSRPVRLAPLPFL</sequence>
<dbReference type="RefSeq" id="WP_071972920.1">
    <property type="nucleotide sequence ID" value="NZ_CP018076.1"/>
</dbReference>
<dbReference type="STRING" id="1917485.BOO69_15005"/>
<dbReference type="InterPro" id="IPR027266">
    <property type="entry name" value="TrmE/GcvT-like"/>
</dbReference>